<reference evidence="2 3" key="1">
    <citation type="journal article" date="2018" name="Nat. Ecol. Evol.">
        <title>Genomic signatures of mitonuclear coevolution across populations of Tigriopus californicus.</title>
        <authorList>
            <person name="Barreto F.S."/>
            <person name="Watson E.T."/>
            <person name="Lima T.G."/>
            <person name="Willett C.S."/>
            <person name="Edmands S."/>
            <person name="Li W."/>
            <person name="Burton R.S."/>
        </authorList>
    </citation>
    <scope>NUCLEOTIDE SEQUENCE [LARGE SCALE GENOMIC DNA]</scope>
    <source>
        <strain evidence="2 3">San Diego</strain>
    </source>
</reference>
<keyword evidence="3" id="KW-1185">Reference proteome</keyword>
<proteinExistence type="predicted"/>
<dbReference type="Proteomes" id="UP000318571">
    <property type="component" value="Chromosome 2"/>
</dbReference>
<dbReference type="EMBL" id="VCGU01000005">
    <property type="protein sequence ID" value="TRY74461.1"/>
    <property type="molecule type" value="Genomic_DNA"/>
</dbReference>
<dbReference type="InterPro" id="IPR058698">
    <property type="entry name" value="CUB_metazoa"/>
</dbReference>
<comment type="caution">
    <text evidence="2">The sequence shown here is derived from an EMBL/GenBank/DDBJ whole genome shotgun (WGS) entry which is preliminary data.</text>
</comment>
<evidence type="ECO:0000313" key="2">
    <source>
        <dbReference type="EMBL" id="TRY74461.1"/>
    </source>
</evidence>
<organism evidence="2 3">
    <name type="scientific">Tigriopus californicus</name>
    <name type="common">Marine copepod</name>
    <dbReference type="NCBI Taxonomy" id="6832"/>
    <lineage>
        <taxon>Eukaryota</taxon>
        <taxon>Metazoa</taxon>
        <taxon>Ecdysozoa</taxon>
        <taxon>Arthropoda</taxon>
        <taxon>Crustacea</taxon>
        <taxon>Multicrustacea</taxon>
        <taxon>Hexanauplia</taxon>
        <taxon>Copepoda</taxon>
        <taxon>Harpacticoida</taxon>
        <taxon>Harpacticidae</taxon>
        <taxon>Tigriopus</taxon>
    </lineage>
</organism>
<dbReference type="PANTHER" id="PTHR33236:SF12">
    <property type="entry name" value="CUB DOMAIN-CONTAINING PROTEIN-RELATED"/>
    <property type="match status" value="1"/>
</dbReference>
<evidence type="ECO:0000259" key="1">
    <source>
        <dbReference type="Pfam" id="PF26080"/>
    </source>
</evidence>
<dbReference type="Pfam" id="PF26080">
    <property type="entry name" value="CUB_animal"/>
    <property type="match status" value="1"/>
</dbReference>
<sequence length="182" mass="19792">TQYACGDEQGGPDGCLQYFTGTTGTVASFNFPTTLETLDTSTTHLSSQCQVMCWRQEMNTCAICWIPTILGSDEQTIPGAQADIDTDPADTFIIGSIAVGTRFSDRVCGRFFSSANSNVNRKGSISICTQQRPFRMTFKTDPDEVTQMTQTAAQNAAKSNELNRVPGGIVGFNLRWTLQSCT</sequence>
<accession>A0A553P9U8</accession>
<dbReference type="PANTHER" id="PTHR33236">
    <property type="entry name" value="INTRAFLAGELLAR TRANSPORT PROTEIN 122 FAMILY PROTEIN-RELATED"/>
    <property type="match status" value="1"/>
</dbReference>
<feature type="non-terminal residue" evidence="2">
    <location>
        <position position="1"/>
    </location>
</feature>
<name>A0A553P9U8_TIGCA</name>
<protein>
    <recommendedName>
        <fullName evidence="1">CUB domain-containing protein</fullName>
    </recommendedName>
</protein>
<gene>
    <name evidence="2" type="ORF">TCAL_09842</name>
</gene>
<evidence type="ECO:0000313" key="3">
    <source>
        <dbReference type="Proteomes" id="UP000318571"/>
    </source>
</evidence>
<feature type="domain" description="CUB" evidence="1">
    <location>
        <begin position="12"/>
        <end position="178"/>
    </location>
</feature>
<dbReference type="AlphaFoldDB" id="A0A553P9U8"/>